<dbReference type="SUPFAM" id="SSF53271">
    <property type="entry name" value="PRTase-like"/>
    <property type="match status" value="2"/>
</dbReference>
<name>A0A9W5XZJ2_9CLOT</name>
<dbReference type="Gene3D" id="3.40.50.2020">
    <property type="match status" value="2"/>
</dbReference>
<dbReference type="GO" id="GO:0002189">
    <property type="term" value="C:ribose phosphate diphosphokinase complex"/>
    <property type="evidence" value="ECO:0007669"/>
    <property type="project" value="TreeGrafter"/>
</dbReference>
<accession>A0A9W5XZJ2</accession>
<dbReference type="Proteomes" id="UP001057868">
    <property type="component" value="Unassembled WGS sequence"/>
</dbReference>
<dbReference type="GO" id="GO:0006015">
    <property type="term" value="P:5-phosphoribose 1-diphosphate biosynthetic process"/>
    <property type="evidence" value="ECO:0007669"/>
    <property type="project" value="TreeGrafter"/>
</dbReference>
<proteinExistence type="predicted"/>
<dbReference type="Pfam" id="PF14572">
    <property type="entry name" value="Pribosyl_synth"/>
    <property type="match status" value="1"/>
</dbReference>
<organism evidence="1 2">
    <name type="scientific">Clostridium folliculivorans</name>
    <dbReference type="NCBI Taxonomy" id="2886038"/>
    <lineage>
        <taxon>Bacteria</taxon>
        <taxon>Bacillati</taxon>
        <taxon>Bacillota</taxon>
        <taxon>Clostridia</taxon>
        <taxon>Eubacteriales</taxon>
        <taxon>Clostridiaceae</taxon>
        <taxon>Clostridium</taxon>
    </lineage>
</organism>
<evidence type="ECO:0000313" key="2">
    <source>
        <dbReference type="Proteomes" id="UP001057868"/>
    </source>
</evidence>
<dbReference type="InterPro" id="IPR005946">
    <property type="entry name" value="Rib-P_diPkinase"/>
</dbReference>
<sequence length="264" mass="30246">MIYLNNKKVQIKKFPNGEALIDSESLVINSYDNEIKIKFESDEDITHLIFLKGHLDELNKKCSLIIPYMPYSRMDRTEGMTVFTLKHLCRLINSLNFERVTVYEPHSEVSVALLDRVKVVNMSQALTKELLKNLNSEDDIYLVYPDAGAAKRYEKQIEHEMVLTANKERDFKTGRIKSLKINGEVSSKAFKAVIVDDLCSKGGTFILTAEELKKLGAKEIYLVVTHCEDTIFEGDILKTDLIQEVFTTNSILSKSHEKIRIHEI</sequence>
<dbReference type="EMBL" id="BQXY01000001">
    <property type="protein sequence ID" value="GKU23916.1"/>
    <property type="molecule type" value="Genomic_DNA"/>
</dbReference>
<evidence type="ECO:0000313" key="1">
    <source>
        <dbReference type="EMBL" id="GKU23916.1"/>
    </source>
</evidence>
<evidence type="ECO:0008006" key="3">
    <source>
        <dbReference type="Google" id="ProtNLM"/>
    </source>
</evidence>
<gene>
    <name evidence="1" type="ORF">CFOLD11_07420</name>
</gene>
<dbReference type="RefSeq" id="WP_261850952.1">
    <property type="nucleotide sequence ID" value="NZ_BQXY01000001.1"/>
</dbReference>
<dbReference type="GO" id="GO:0005737">
    <property type="term" value="C:cytoplasm"/>
    <property type="evidence" value="ECO:0007669"/>
    <property type="project" value="TreeGrafter"/>
</dbReference>
<dbReference type="PANTHER" id="PTHR10210">
    <property type="entry name" value="RIBOSE-PHOSPHATE DIPHOSPHOKINASE FAMILY MEMBER"/>
    <property type="match status" value="1"/>
</dbReference>
<keyword evidence="2" id="KW-1185">Reference proteome</keyword>
<dbReference type="NCBIfam" id="TIGR01251">
    <property type="entry name" value="ribP_PPkin"/>
    <property type="match status" value="1"/>
</dbReference>
<dbReference type="GO" id="GO:0000287">
    <property type="term" value="F:magnesium ion binding"/>
    <property type="evidence" value="ECO:0007669"/>
    <property type="project" value="InterPro"/>
</dbReference>
<comment type="caution">
    <text evidence="1">The sequence shown here is derived from an EMBL/GenBank/DDBJ whole genome shotgun (WGS) entry which is preliminary data.</text>
</comment>
<reference evidence="1" key="1">
    <citation type="journal article" date="2023" name="Int. J. Syst. Evol. Microbiol.">
        <title>&lt;i&gt;Clostridium folliculivorans&lt;/i&gt; sp. nov., isolated from soil samples of an organic paddy in Japan.</title>
        <authorList>
            <person name="Tazawa J."/>
            <person name="Kobayashi H."/>
            <person name="Tanizawa Y."/>
            <person name="Uchino A."/>
            <person name="Tanaka F."/>
            <person name="Urashima Y."/>
            <person name="Miura S."/>
            <person name="Sakamoto M."/>
            <person name="Ohkuma M."/>
            <person name="Tohno M."/>
        </authorList>
    </citation>
    <scope>NUCLEOTIDE SEQUENCE</scope>
    <source>
        <strain evidence="1">D1-1</strain>
    </source>
</reference>
<dbReference type="GO" id="GO:0006164">
    <property type="term" value="P:purine nucleotide biosynthetic process"/>
    <property type="evidence" value="ECO:0007669"/>
    <property type="project" value="TreeGrafter"/>
</dbReference>
<dbReference type="InterPro" id="IPR000836">
    <property type="entry name" value="PRTase_dom"/>
</dbReference>
<dbReference type="InterPro" id="IPR029057">
    <property type="entry name" value="PRTase-like"/>
</dbReference>
<dbReference type="AlphaFoldDB" id="A0A9W5XZJ2"/>
<dbReference type="CDD" id="cd06223">
    <property type="entry name" value="PRTases_typeI"/>
    <property type="match status" value="1"/>
</dbReference>
<protein>
    <recommendedName>
        <fullName evidence="3">Phosphoribosyl pyrophosphate synthase</fullName>
    </recommendedName>
</protein>
<dbReference type="PANTHER" id="PTHR10210:SF45">
    <property type="entry name" value="RIBOSE-PHOSPHATE PYROPHOSPHOKINASE 3, CHLOROPLASTIC"/>
    <property type="match status" value="1"/>
</dbReference>